<dbReference type="STRING" id="1462996.AWM70_07105"/>
<dbReference type="SUPFAM" id="SSF48150">
    <property type="entry name" value="DNA-glycosylase"/>
    <property type="match status" value="1"/>
</dbReference>
<evidence type="ECO:0000256" key="4">
    <source>
        <dbReference type="ARBA" id="ARBA00022801"/>
    </source>
</evidence>
<keyword evidence="4" id="KW-0378">Hydrolase</keyword>
<proteinExistence type="predicted"/>
<dbReference type="SMART" id="SM00478">
    <property type="entry name" value="ENDO3c"/>
    <property type="match status" value="1"/>
</dbReference>
<evidence type="ECO:0000256" key="5">
    <source>
        <dbReference type="ARBA" id="ARBA00023204"/>
    </source>
</evidence>
<dbReference type="Proteomes" id="UP000092573">
    <property type="component" value="Chromosome"/>
</dbReference>
<name>A0A1B1MYZ0_9BACL</name>
<evidence type="ECO:0000256" key="2">
    <source>
        <dbReference type="ARBA" id="ARBA00012000"/>
    </source>
</evidence>
<dbReference type="EMBL" id="CP014167">
    <property type="protein sequence ID" value="ANS74378.1"/>
    <property type="molecule type" value="Genomic_DNA"/>
</dbReference>
<keyword evidence="5" id="KW-0234">DNA repair</keyword>
<dbReference type="KEGG" id="pyg:AWM70_07105"/>
<evidence type="ECO:0000259" key="6">
    <source>
        <dbReference type="SMART" id="SM00478"/>
    </source>
</evidence>
<dbReference type="GO" id="GO:0008534">
    <property type="term" value="F:oxidized purine nucleobase lesion DNA N-glycosylase activity"/>
    <property type="evidence" value="ECO:0007669"/>
    <property type="project" value="InterPro"/>
</dbReference>
<dbReference type="InterPro" id="IPR037046">
    <property type="entry name" value="AlkA_N_sf"/>
</dbReference>
<dbReference type="GO" id="GO:0006289">
    <property type="term" value="P:nucleotide-excision repair"/>
    <property type="evidence" value="ECO:0007669"/>
    <property type="project" value="InterPro"/>
</dbReference>
<sequence>MNRKDTNVSGTDFYIPVPEGFQFAHCLDYLGRSEEECLYEIHGQAVRKLFVLSDRLVLLEFSNDGSRRIQAAVLHGGPLQDSEQQMVEKYVREWFDLERNLEPFYSLAAEDVLLSKVVKSLYGLRIVGIPDLFEALCWAVLGQQIHLSLAYALKRRVTYAYGSALDWNGTRYYSFPSPKQLLAASPEELGAMKVSRAKSAALLEIARSMESGELNREMLLGLGDYEQMGERLQRIKGVGPWTSHYVRMRCLGDSGAFPIGDAGLRNAVKSAAGLAVKPDEACLRELFLPWKGWEAYATFYLWRTLY</sequence>
<dbReference type="GO" id="GO:0006285">
    <property type="term" value="P:base-excision repair, AP site formation"/>
    <property type="evidence" value="ECO:0007669"/>
    <property type="project" value="TreeGrafter"/>
</dbReference>
<dbReference type="InterPro" id="IPR003265">
    <property type="entry name" value="HhH-GPD_domain"/>
</dbReference>
<dbReference type="Gene3D" id="1.10.1670.10">
    <property type="entry name" value="Helix-hairpin-Helix base-excision DNA repair enzymes (C-terminal)"/>
    <property type="match status" value="1"/>
</dbReference>
<dbReference type="GO" id="GO:0032993">
    <property type="term" value="C:protein-DNA complex"/>
    <property type="evidence" value="ECO:0007669"/>
    <property type="project" value="TreeGrafter"/>
</dbReference>
<dbReference type="GO" id="GO:0008725">
    <property type="term" value="F:DNA-3-methyladenine glycosylase activity"/>
    <property type="evidence" value="ECO:0007669"/>
    <property type="project" value="TreeGrafter"/>
</dbReference>
<organism evidence="7 8">
    <name type="scientific">Paenibacillus yonginensis</name>
    <dbReference type="NCBI Taxonomy" id="1462996"/>
    <lineage>
        <taxon>Bacteria</taxon>
        <taxon>Bacillati</taxon>
        <taxon>Bacillota</taxon>
        <taxon>Bacilli</taxon>
        <taxon>Bacillales</taxon>
        <taxon>Paenibacillaceae</taxon>
        <taxon>Paenibacillus</taxon>
    </lineage>
</organism>
<dbReference type="Gene3D" id="3.30.310.20">
    <property type="entry name" value="DNA-3-methyladenine glycosylase AlkA, N-terminal domain"/>
    <property type="match status" value="1"/>
</dbReference>
<dbReference type="GO" id="GO:0043916">
    <property type="term" value="F:DNA-7-methylguanine glycosylase activity"/>
    <property type="evidence" value="ECO:0007669"/>
    <property type="project" value="TreeGrafter"/>
</dbReference>
<dbReference type="GO" id="GO:0032131">
    <property type="term" value="F:alkylated DNA binding"/>
    <property type="evidence" value="ECO:0007669"/>
    <property type="project" value="TreeGrafter"/>
</dbReference>
<dbReference type="Gene3D" id="1.10.340.30">
    <property type="entry name" value="Hypothetical protein, domain 2"/>
    <property type="match status" value="1"/>
</dbReference>
<dbReference type="PANTHER" id="PTHR43003">
    <property type="entry name" value="DNA-3-METHYLADENINE GLYCOSYLASE"/>
    <property type="match status" value="1"/>
</dbReference>
<accession>A0A1B1MYZ0</accession>
<dbReference type="CDD" id="cd00056">
    <property type="entry name" value="ENDO3c"/>
    <property type="match status" value="1"/>
</dbReference>
<dbReference type="InterPro" id="IPR023170">
    <property type="entry name" value="HhH_base_excis_C"/>
</dbReference>
<keyword evidence="3" id="KW-0227">DNA damage</keyword>
<dbReference type="InterPro" id="IPR051912">
    <property type="entry name" value="Alkylbase_DNA_Glycosylase/TA"/>
</dbReference>
<gene>
    <name evidence="7" type="ORF">AWM70_07105</name>
</gene>
<dbReference type="RefSeq" id="WP_083180156.1">
    <property type="nucleotide sequence ID" value="NZ_CP014167.1"/>
</dbReference>
<dbReference type="GO" id="GO:0006307">
    <property type="term" value="P:DNA alkylation repair"/>
    <property type="evidence" value="ECO:0007669"/>
    <property type="project" value="TreeGrafter"/>
</dbReference>
<dbReference type="Pfam" id="PF00730">
    <property type="entry name" value="HhH-GPD"/>
    <property type="match status" value="1"/>
</dbReference>
<dbReference type="GO" id="GO:0005737">
    <property type="term" value="C:cytoplasm"/>
    <property type="evidence" value="ECO:0007669"/>
    <property type="project" value="TreeGrafter"/>
</dbReference>
<keyword evidence="8" id="KW-1185">Reference proteome</keyword>
<reference evidence="7 8" key="1">
    <citation type="submission" date="2016-01" db="EMBL/GenBank/DDBJ databases">
        <title>Complete Genome Sequence of Paenibacillus yonginensis DCY84, a novel Plant Growth-Promoting Bacteria with Elicitation of Induced Systemic Resistance.</title>
        <authorList>
            <person name="Kim Y.J."/>
            <person name="Yang D.C."/>
            <person name="Sukweenadhi J."/>
        </authorList>
    </citation>
    <scope>NUCLEOTIDE SEQUENCE [LARGE SCALE GENOMIC DNA]</scope>
    <source>
        <strain evidence="7 8">DCY84</strain>
    </source>
</reference>
<evidence type="ECO:0000313" key="8">
    <source>
        <dbReference type="Proteomes" id="UP000092573"/>
    </source>
</evidence>
<evidence type="ECO:0000256" key="1">
    <source>
        <dbReference type="ARBA" id="ARBA00000086"/>
    </source>
</evidence>
<dbReference type="EC" id="3.2.2.21" evidence="2"/>
<dbReference type="PANTHER" id="PTHR43003:SF12">
    <property type="entry name" value="DNA-3-METHYLADENINE GLYCOSYLASE"/>
    <property type="match status" value="1"/>
</dbReference>
<dbReference type="InterPro" id="IPR012904">
    <property type="entry name" value="OGG_N"/>
</dbReference>
<evidence type="ECO:0000256" key="3">
    <source>
        <dbReference type="ARBA" id="ARBA00022763"/>
    </source>
</evidence>
<dbReference type="Pfam" id="PF07934">
    <property type="entry name" value="OGG_N"/>
    <property type="match status" value="1"/>
</dbReference>
<protein>
    <recommendedName>
        <fullName evidence="2">DNA-3-methyladenine glycosylase II</fullName>
        <ecNumber evidence="2">3.2.2.21</ecNumber>
    </recommendedName>
</protein>
<dbReference type="InterPro" id="IPR011257">
    <property type="entry name" value="DNA_glycosylase"/>
</dbReference>
<feature type="domain" description="HhH-GPD" evidence="6">
    <location>
        <begin position="141"/>
        <end position="306"/>
    </location>
</feature>
<dbReference type="AlphaFoldDB" id="A0A1B1MYZ0"/>
<comment type="catalytic activity">
    <reaction evidence="1">
        <text>Hydrolysis of alkylated DNA, releasing 3-methyladenine, 3-methylguanine, 7-methylguanine and 7-methyladenine.</text>
        <dbReference type="EC" id="3.2.2.21"/>
    </reaction>
</comment>
<evidence type="ECO:0000313" key="7">
    <source>
        <dbReference type="EMBL" id="ANS74378.1"/>
    </source>
</evidence>
<dbReference type="OrthoDB" id="9785929at2"/>